<dbReference type="GO" id="GO:0006402">
    <property type="term" value="P:mRNA catabolic process"/>
    <property type="evidence" value="ECO:0007669"/>
    <property type="project" value="TreeGrafter"/>
</dbReference>
<comment type="caution">
    <text evidence="4">The sequence shown here is derived from an EMBL/GenBank/DDBJ whole genome shotgun (WGS) entry which is preliminary data.</text>
</comment>
<evidence type="ECO:0000313" key="5">
    <source>
        <dbReference type="Proteomes" id="UP000271624"/>
    </source>
</evidence>
<keyword evidence="3" id="KW-0255">Endonuclease</keyword>
<dbReference type="AlphaFoldDB" id="A0A433VL30"/>
<keyword evidence="2" id="KW-1277">Toxin-antitoxin system</keyword>
<comment type="function">
    <text evidence="3">Toxic component of a type II toxin-antitoxin (TA) system.</text>
</comment>
<keyword evidence="3" id="KW-0540">Nuclease</keyword>
<dbReference type="InterPro" id="IPR003477">
    <property type="entry name" value="PemK-like"/>
</dbReference>
<dbReference type="Gene3D" id="2.30.30.110">
    <property type="match status" value="1"/>
</dbReference>
<gene>
    <name evidence="4" type="ORF">DSM106972_030560</name>
</gene>
<dbReference type="GO" id="GO:0003677">
    <property type="term" value="F:DNA binding"/>
    <property type="evidence" value="ECO:0007669"/>
    <property type="project" value="InterPro"/>
</dbReference>
<reference evidence="4" key="2">
    <citation type="journal article" date="2019" name="Genome Biol. Evol.">
        <title>Day and night: Metabolic profiles and evolutionary relationships of six axenic non-marine cyanobacteria.</title>
        <authorList>
            <person name="Will S.E."/>
            <person name="Henke P."/>
            <person name="Boedeker C."/>
            <person name="Huang S."/>
            <person name="Brinkmann H."/>
            <person name="Rohde M."/>
            <person name="Jarek M."/>
            <person name="Friedl T."/>
            <person name="Seufert S."/>
            <person name="Schumacher M."/>
            <person name="Overmann J."/>
            <person name="Neumann-Schaal M."/>
            <person name="Petersen J."/>
        </authorList>
    </citation>
    <scope>NUCLEOTIDE SEQUENCE [LARGE SCALE GENOMIC DNA]</scope>
    <source>
        <strain evidence="4">PCC 7102</strain>
    </source>
</reference>
<dbReference type="SUPFAM" id="SSF50118">
    <property type="entry name" value="Cell growth inhibitor/plasmid maintenance toxic component"/>
    <property type="match status" value="1"/>
</dbReference>
<dbReference type="Pfam" id="PF02452">
    <property type="entry name" value="PemK_toxin"/>
    <property type="match status" value="1"/>
</dbReference>
<name>A0A433VL30_9CYAN</name>
<protein>
    <recommendedName>
        <fullName evidence="3">mRNA interferase</fullName>
        <ecNumber evidence="3">3.1.-.-</ecNumber>
    </recommendedName>
</protein>
<evidence type="ECO:0000256" key="3">
    <source>
        <dbReference type="PIRNR" id="PIRNR033490"/>
    </source>
</evidence>
<keyword evidence="5" id="KW-1185">Reference proteome</keyword>
<accession>A0A433VL30</accession>
<proteinExistence type="inferred from homology"/>
<evidence type="ECO:0000256" key="2">
    <source>
        <dbReference type="ARBA" id="ARBA00022649"/>
    </source>
</evidence>
<dbReference type="PANTHER" id="PTHR33988:SF1">
    <property type="entry name" value="ENDORIBONUCLEASE MAZF7-RELATED"/>
    <property type="match status" value="1"/>
</dbReference>
<dbReference type="GO" id="GO:0016787">
    <property type="term" value="F:hydrolase activity"/>
    <property type="evidence" value="ECO:0007669"/>
    <property type="project" value="UniProtKB-KW"/>
</dbReference>
<dbReference type="EC" id="3.1.-.-" evidence="3"/>
<dbReference type="Proteomes" id="UP000271624">
    <property type="component" value="Unassembled WGS sequence"/>
</dbReference>
<evidence type="ECO:0000256" key="1">
    <source>
        <dbReference type="ARBA" id="ARBA00007521"/>
    </source>
</evidence>
<keyword evidence="3" id="KW-0378">Hydrolase</keyword>
<sequence>MKAGMMSKEILRGDIWWVQLDPTRGDEVQKTRPAIVISDNGLEGLKLRLVVPITNWKSAFSSIPWIIKINPSTQNGLSKLSAANPLQTRSVSIERFTDKLGVLEEKALEAVILALSIVVRFP</sequence>
<dbReference type="PIRSF" id="PIRSF033490">
    <property type="entry name" value="MazF"/>
    <property type="match status" value="1"/>
</dbReference>
<evidence type="ECO:0000313" key="4">
    <source>
        <dbReference type="EMBL" id="RUT06799.1"/>
    </source>
</evidence>
<dbReference type="EMBL" id="RSCL01000006">
    <property type="protein sequence ID" value="RUT06799.1"/>
    <property type="molecule type" value="Genomic_DNA"/>
</dbReference>
<dbReference type="GO" id="GO:0016075">
    <property type="term" value="P:rRNA catabolic process"/>
    <property type="evidence" value="ECO:0007669"/>
    <property type="project" value="TreeGrafter"/>
</dbReference>
<dbReference type="InterPro" id="IPR011067">
    <property type="entry name" value="Plasmid_toxin/cell-grow_inhib"/>
</dbReference>
<organism evidence="4 5">
    <name type="scientific">Dulcicalothrix desertica PCC 7102</name>
    <dbReference type="NCBI Taxonomy" id="232991"/>
    <lineage>
        <taxon>Bacteria</taxon>
        <taxon>Bacillati</taxon>
        <taxon>Cyanobacteriota</taxon>
        <taxon>Cyanophyceae</taxon>
        <taxon>Nostocales</taxon>
        <taxon>Calotrichaceae</taxon>
        <taxon>Dulcicalothrix</taxon>
    </lineage>
</organism>
<comment type="similarity">
    <text evidence="1 3">Belongs to the PemK/MazF family.</text>
</comment>
<reference evidence="4" key="1">
    <citation type="submission" date="2018-12" db="EMBL/GenBank/DDBJ databases">
        <authorList>
            <person name="Will S."/>
            <person name="Neumann-Schaal M."/>
            <person name="Henke P."/>
        </authorList>
    </citation>
    <scope>NUCLEOTIDE SEQUENCE</scope>
    <source>
        <strain evidence="4">PCC 7102</strain>
    </source>
</reference>
<dbReference type="PANTHER" id="PTHR33988">
    <property type="entry name" value="ENDORIBONUCLEASE MAZF-RELATED"/>
    <property type="match status" value="1"/>
</dbReference>
<dbReference type="GO" id="GO:0004521">
    <property type="term" value="F:RNA endonuclease activity"/>
    <property type="evidence" value="ECO:0007669"/>
    <property type="project" value="TreeGrafter"/>
</dbReference>